<evidence type="ECO:0000256" key="1">
    <source>
        <dbReference type="SAM" id="Phobius"/>
    </source>
</evidence>
<feature type="transmembrane region" description="Helical" evidence="1">
    <location>
        <begin position="29"/>
        <end position="51"/>
    </location>
</feature>
<sequence>MSGDAPGEPSLTSRVGTWFAGVSLCTKSVLVVCGGTYIWSLLVGFDALYMVCFRPEISLLLVQG</sequence>
<gene>
    <name evidence="2" type="ORF">OSTQU699_LOCUS3557</name>
</gene>
<name>A0A8S1IT91_9CHLO</name>
<organism evidence="2 3">
    <name type="scientific">Ostreobium quekettii</name>
    <dbReference type="NCBI Taxonomy" id="121088"/>
    <lineage>
        <taxon>Eukaryota</taxon>
        <taxon>Viridiplantae</taxon>
        <taxon>Chlorophyta</taxon>
        <taxon>core chlorophytes</taxon>
        <taxon>Ulvophyceae</taxon>
        <taxon>TCBD clade</taxon>
        <taxon>Bryopsidales</taxon>
        <taxon>Ostreobineae</taxon>
        <taxon>Ostreobiaceae</taxon>
        <taxon>Ostreobium</taxon>
    </lineage>
</organism>
<evidence type="ECO:0000313" key="2">
    <source>
        <dbReference type="EMBL" id="CAD7698197.1"/>
    </source>
</evidence>
<proteinExistence type="predicted"/>
<protein>
    <submittedName>
        <fullName evidence="2">Uncharacterized protein</fullName>
    </submittedName>
</protein>
<dbReference type="Proteomes" id="UP000708148">
    <property type="component" value="Unassembled WGS sequence"/>
</dbReference>
<accession>A0A8S1IT91</accession>
<keyword evidence="1" id="KW-1133">Transmembrane helix</keyword>
<evidence type="ECO:0000313" key="3">
    <source>
        <dbReference type="Proteomes" id="UP000708148"/>
    </source>
</evidence>
<keyword evidence="1" id="KW-0812">Transmembrane</keyword>
<dbReference type="AlphaFoldDB" id="A0A8S1IT91"/>
<comment type="caution">
    <text evidence="2">The sequence shown here is derived from an EMBL/GenBank/DDBJ whole genome shotgun (WGS) entry which is preliminary data.</text>
</comment>
<keyword evidence="3" id="KW-1185">Reference proteome</keyword>
<keyword evidence="1" id="KW-0472">Membrane</keyword>
<dbReference type="EMBL" id="CAJHUC010000782">
    <property type="protein sequence ID" value="CAD7698197.1"/>
    <property type="molecule type" value="Genomic_DNA"/>
</dbReference>
<reference evidence="2" key="1">
    <citation type="submission" date="2020-12" db="EMBL/GenBank/DDBJ databases">
        <authorList>
            <person name="Iha C."/>
        </authorList>
    </citation>
    <scope>NUCLEOTIDE SEQUENCE</scope>
</reference>